<evidence type="ECO:0000313" key="1">
    <source>
        <dbReference type="Proteomes" id="UP000095283"/>
    </source>
</evidence>
<organism evidence="1 2">
    <name type="scientific">Heterorhabditis bacteriophora</name>
    <name type="common">Entomopathogenic nematode worm</name>
    <dbReference type="NCBI Taxonomy" id="37862"/>
    <lineage>
        <taxon>Eukaryota</taxon>
        <taxon>Metazoa</taxon>
        <taxon>Ecdysozoa</taxon>
        <taxon>Nematoda</taxon>
        <taxon>Chromadorea</taxon>
        <taxon>Rhabditida</taxon>
        <taxon>Rhabditina</taxon>
        <taxon>Rhabditomorpha</taxon>
        <taxon>Strongyloidea</taxon>
        <taxon>Heterorhabditidae</taxon>
        <taxon>Heterorhabditis</taxon>
    </lineage>
</organism>
<proteinExistence type="predicted"/>
<accession>A0A1I7WWF3</accession>
<dbReference type="WBParaSite" id="Hba_09531">
    <property type="protein sequence ID" value="Hba_09531"/>
    <property type="gene ID" value="Hba_09531"/>
</dbReference>
<evidence type="ECO:0000313" key="2">
    <source>
        <dbReference type="WBParaSite" id="Hba_09531"/>
    </source>
</evidence>
<protein>
    <submittedName>
        <fullName evidence="2">ANF_receptor domain-containing protein</fullName>
    </submittedName>
</protein>
<sequence length="63" mass="7350">MSDSLIVYWIQPDQILRNAFGRVSVNYQTLGSGRLMQYLSIFGWNRVKVYDAKCNANNDYRTV</sequence>
<keyword evidence="1" id="KW-1185">Reference proteome</keyword>
<dbReference type="AlphaFoldDB" id="A0A1I7WWF3"/>
<name>A0A1I7WWF3_HETBA</name>
<reference evidence="2" key="1">
    <citation type="submission" date="2016-11" db="UniProtKB">
        <authorList>
            <consortium name="WormBaseParasite"/>
        </authorList>
    </citation>
    <scope>IDENTIFICATION</scope>
</reference>
<dbReference type="Proteomes" id="UP000095283">
    <property type="component" value="Unplaced"/>
</dbReference>